<protein>
    <submittedName>
        <fullName evidence="5">ABC transporter ATP-binding protein</fullName>
    </submittedName>
</protein>
<dbReference type="Gene3D" id="3.40.50.300">
    <property type="entry name" value="P-loop containing nucleotide triphosphate hydrolases"/>
    <property type="match status" value="1"/>
</dbReference>
<evidence type="ECO:0000256" key="2">
    <source>
        <dbReference type="ARBA" id="ARBA00022741"/>
    </source>
</evidence>
<dbReference type="InterPro" id="IPR051782">
    <property type="entry name" value="ABC_Transporter_VariousFunc"/>
</dbReference>
<dbReference type="PANTHER" id="PTHR42939:SF1">
    <property type="entry name" value="ABC TRANSPORTER ATP-BINDING PROTEIN ALBC-RELATED"/>
    <property type="match status" value="1"/>
</dbReference>
<dbReference type="InterPro" id="IPR017871">
    <property type="entry name" value="ABC_transporter-like_CS"/>
</dbReference>
<proteinExistence type="predicted"/>
<comment type="caution">
    <text evidence="5">The sequence shown here is derived from an EMBL/GenBank/DDBJ whole genome shotgun (WGS) entry which is preliminary data.</text>
</comment>
<evidence type="ECO:0000256" key="3">
    <source>
        <dbReference type="ARBA" id="ARBA00022840"/>
    </source>
</evidence>
<dbReference type="Proteomes" id="UP000640274">
    <property type="component" value="Unassembled WGS sequence"/>
</dbReference>
<dbReference type="GO" id="GO:0005524">
    <property type="term" value="F:ATP binding"/>
    <property type="evidence" value="ECO:0007669"/>
    <property type="project" value="UniProtKB-KW"/>
</dbReference>
<gene>
    <name evidence="5" type="ORF">JFN88_07820</name>
</gene>
<keyword evidence="3 5" id="KW-0067">ATP-binding</keyword>
<dbReference type="EMBL" id="JAELUP010000022">
    <property type="protein sequence ID" value="MBJ6361214.1"/>
    <property type="molecule type" value="Genomic_DNA"/>
</dbReference>
<dbReference type="PANTHER" id="PTHR42939">
    <property type="entry name" value="ABC TRANSPORTER ATP-BINDING PROTEIN ALBC-RELATED"/>
    <property type="match status" value="1"/>
</dbReference>
<dbReference type="PROSITE" id="PS00211">
    <property type="entry name" value="ABC_TRANSPORTER_1"/>
    <property type="match status" value="1"/>
</dbReference>
<evidence type="ECO:0000256" key="1">
    <source>
        <dbReference type="ARBA" id="ARBA00022448"/>
    </source>
</evidence>
<dbReference type="InterPro" id="IPR003593">
    <property type="entry name" value="AAA+_ATPase"/>
</dbReference>
<dbReference type="GO" id="GO:0016887">
    <property type="term" value="F:ATP hydrolysis activity"/>
    <property type="evidence" value="ECO:0007669"/>
    <property type="project" value="InterPro"/>
</dbReference>
<name>A0A934J0S9_9BACL</name>
<feature type="domain" description="ABC transporter" evidence="4">
    <location>
        <begin position="4"/>
        <end position="211"/>
    </location>
</feature>
<dbReference type="SUPFAM" id="SSF52540">
    <property type="entry name" value="P-loop containing nucleoside triphosphate hydrolases"/>
    <property type="match status" value="1"/>
</dbReference>
<sequence length="212" mass="23943">MSVIQIENVTKSYKGTILFHEAYAVIEKGKTYGIVGPNGSGKSVLFKMICGFIKPDHGSVKIHPDYRNKHTDFPQKFGIIIDRPGYIAGKTGFENLRKLADIQNLISDKDIKNTLEQVGLQPESTQKVKHYSLGMKQKLALAQAVMENQEVLLLDEPFNGLDQDSVQNIREMLLGFKKIGKTIVLTSHNKEDIDLLCDHVFQINKYQLKQIL</sequence>
<reference evidence="5" key="1">
    <citation type="submission" date="2020-12" db="EMBL/GenBank/DDBJ databases">
        <authorList>
            <person name="Huq M.A."/>
        </authorList>
    </citation>
    <scope>NUCLEOTIDE SEQUENCE</scope>
    <source>
        <strain evidence="5">MAHUQ-46</strain>
    </source>
</reference>
<dbReference type="SMART" id="SM00382">
    <property type="entry name" value="AAA"/>
    <property type="match status" value="1"/>
</dbReference>
<keyword evidence="2" id="KW-0547">Nucleotide-binding</keyword>
<organism evidence="5 6">
    <name type="scientific">Paenibacillus roseus</name>
    <dbReference type="NCBI Taxonomy" id="2798579"/>
    <lineage>
        <taxon>Bacteria</taxon>
        <taxon>Bacillati</taxon>
        <taxon>Bacillota</taxon>
        <taxon>Bacilli</taxon>
        <taxon>Bacillales</taxon>
        <taxon>Paenibacillaceae</taxon>
        <taxon>Paenibacillus</taxon>
    </lineage>
</organism>
<dbReference type="CDD" id="cd03230">
    <property type="entry name" value="ABC_DR_subfamily_A"/>
    <property type="match status" value="1"/>
</dbReference>
<dbReference type="InterPro" id="IPR027417">
    <property type="entry name" value="P-loop_NTPase"/>
</dbReference>
<dbReference type="InterPro" id="IPR003439">
    <property type="entry name" value="ABC_transporter-like_ATP-bd"/>
</dbReference>
<dbReference type="Pfam" id="PF00005">
    <property type="entry name" value="ABC_tran"/>
    <property type="match status" value="1"/>
</dbReference>
<keyword evidence="6" id="KW-1185">Reference proteome</keyword>
<accession>A0A934J0S9</accession>
<keyword evidence="1" id="KW-0813">Transport</keyword>
<evidence type="ECO:0000259" key="4">
    <source>
        <dbReference type="PROSITE" id="PS50893"/>
    </source>
</evidence>
<dbReference type="PROSITE" id="PS50893">
    <property type="entry name" value="ABC_TRANSPORTER_2"/>
    <property type="match status" value="1"/>
</dbReference>
<evidence type="ECO:0000313" key="5">
    <source>
        <dbReference type="EMBL" id="MBJ6361214.1"/>
    </source>
</evidence>
<dbReference type="AlphaFoldDB" id="A0A934J0S9"/>
<evidence type="ECO:0000313" key="6">
    <source>
        <dbReference type="Proteomes" id="UP000640274"/>
    </source>
</evidence>
<dbReference type="RefSeq" id="WP_199018768.1">
    <property type="nucleotide sequence ID" value="NZ_JAELUP010000022.1"/>
</dbReference>